<keyword evidence="2" id="KW-0732">Signal</keyword>
<dbReference type="EMBL" id="DVFJ01000012">
    <property type="protein sequence ID" value="HIQ71465.1"/>
    <property type="molecule type" value="Genomic_DNA"/>
</dbReference>
<evidence type="ECO:0000256" key="2">
    <source>
        <dbReference type="ARBA" id="ARBA00022729"/>
    </source>
</evidence>
<organism evidence="7 8">
    <name type="scientific">Candidatus Onthenecus intestinigallinarum</name>
    <dbReference type="NCBI Taxonomy" id="2840875"/>
    <lineage>
        <taxon>Bacteria</taxon>
        <taxon>Bacillati</taxon>
        <taxon>Bacillota</taxon>
        <taxon>Clostridia</taxon>
        <taxon>Eubacteriales</taxon>
        <taxon>Candidatus Onthenecus</taxon>
    </lineage>
</organism>
<dbReference type="GO" id="GO:0016829">
    <property type="term" value="F:lyase activity"/>
    <property type="evidence" value="ECO:0007669"/>
    <property type="project" value="UniProtKB-KW"/>
</dbReference>
<comment type="subcellular location">
    <subcellularLocation>
        <location evidence="1">Periplasm</location>
    </subcellularLocation>
</comment>
<dbReference type="Gene3D" id="2.70.98.70">
    <property type="match status" value="1"/>
</dbReference>
<dbReference type="InterPro" id="IPR012480">
    <property type="entry name" value="Hepar_II_III_C"/>
</dbReference>
<feature type="domain" description="Heparinase II/III-like C-terminal" evidence="6">
    <location>
        <begin position="392"/>
        <end position="530"/>
    </location>
</feature>
<comment type="caution">
    <text evidence="7">The sequence shown here is derived from an EMBL/GenBank/DDBJ whole genome shotgun (WGS) entry which is preliminary data.</text>
</comment>
<name>A0A9D1CQA9_9FIRM</name>
<evidence type="ECO:0000256" key="3">
    <source>
        <dbReference type="ARBA" id="ARBA00022764"/>
    </source>
</evidence>
<protein>
    <submittedName>
        <fullName evidence="7">Heparinase II/III family protein</fullName>
    </submittedName>
</protein>
<proteinExistence type="predicted"/>
<dbReference type="PANTHER" id="PTHR39210:SF1">
    <property type="entry name" value="HEPARIN-SULFATE LYASE"/>
    <property type="match status" value="1"/>
</dbReference>
<dbReference type="PANTHER" id="PTHR39210">
    <property type="entry name" value="HEPARIN-SULFATE LYASE"/>
    <property type="match status" value="1"/>
</dbReference>
<sequence length="611" mass="68000">MPLFGEFFARHPLRALLAGQPGCPFPRAGTRAWRELDPDLRAQALGLADQYRDQPYALLTAGQYMAFVRDGSRRAFEEPYFQRRRKLCAALLGVCAGGDPQDVLQAADGLWTLCEETSWVISAHNDSTPERPLPDPDRPGLDLFAAQTGMILALACELLHDPLDALTPMLRQRAWREIDRRVLRPFDTRDDLWWMGLTRRDLNNWTPWIVSNVMLCALLAPDGPDRLCARLERGCEMLDRYLACLPDDGGCDEGAGYWNMAGGALLDCLELLALATDGRAVFWDDAKLRRILAFPARAYLGGGWFVNFADCDARPLLSGERLERAGERTGDDALRALGRATRGTLADQLADTPQLWRALNLLLHPARGPLPPPAPARDVYLPDLQLRVRALDGLTLCCKGGHNGESHNHNDVGSFMLYAGDEPLIVDAGNMTYTQKTFSDARYTLWNVRAAWHNVPLIGGREQQPGRAHAARAVRPTPGGLELDIAPAYGSEAGVKTCLRNLALEAGPELRLRERIELDAPREVTWVFLLRERPVPAGPGCLCAGRLRLRFDPDLQARVEERPVDDPRMARCFRGSLYRLMLQAPPAARHDRTFTAQADARPAPIHNRQEA</sequence>
<feature type="region of interest" description="Disordered" evidence="5">
    <location>
        <begin position="589"/>
        <end position="611"/>
    </location>
</feature>
<reference evidence="7" key="2">
    <citation type="journal article" date="2021" name="PeerJ">
        <title>Extensive microbial diversity within the chicken gut microbiome revealed by metagenomics and culture.</title>
        <authorList>
            <person name="Gilroy R."/>
            <person name="Ravi A."/>
            <person name="Getino M."/>
            <person name="Pursley I."/>
            <person name="Horton D.L."/>
            <person name="Alikhan N.F."/>
            <person name="Baker D."/>
            <person name="Gharbi K."/>
            <person name="Hall N."/>
            <person name="Watson M."/>
            <person name="Adriaenssens E.M."/>
            <person name="Foster-Nyarko E."/>
            <person name="Jarju S."/>
            <person name="Secka A."/>
            <person name="Antonio M."/>
            <person name="Oren A."/>
            <person name="Chaudhuri R.R."/>
            <person name="La Ragione R."/>
            <person name="Hildebrand F."/>
            <person name="Pallen M.J."/>
        </authorList>
    </citation>
    <scope>NUCLEOTIDE SEQUENCE</scope>
    <source>
        <strain evidence="7">ChiSxjej2B14-6234</strain>
    </source>
</reference>
<accession>A0A9D1CQA9</accession>
<gene>
    <name evidence="7" type="ORF">IAB73_04560</name>
</gene>
<dbReference type="GO" id="GO:0042597">
    <property type="term" value="C:periplasmic space"/>
    <property type="evidence" value="ECO:0007669"/>
    <property type="project" value="UniProtKB-SubCell"/>
</dbReference>
<evidence type="ECO:0000256" key="1">
    <source>
        <dbReference type="ARBA" id="ARBA00004418"/>
    </source>
</evidence>
<evidence type="ECO:0000313" key="7">
    <source>
        <dbReference type="EMBL" id="HIQ71465.1"/>
    </source>
</evidence>
<keyword evidence="3" id="KW-0574">Periplasm</keyword>
<dbReference type="Proteomes" id="UP000886887">
    <property type="component" value="Unassembled WGS sequence"/>
</dbReference>
<evidence type="ECO:0000259" key="6">
    <source>
        <dbReference type="Pfam" id="PF07940"/>
    </source>
</evidence>
<dbReference type="AlphaFoldDB" id="A0A9D1CQA9"/>
<dbReference type="SUPFAM" id="SSF48230">
    <property type="entry name" value="Chondroitin AC/alginate lyase"/>
    <property type="match status" value="1"/>
</dbReference>
<evidence type="ECO:0000256" key="5">
    <source>
        <dbReference type="SAM" id="MobiDB-lite"/>
    </source>
</evidence>
<keyword evidence="4" id="KW-0456">Lyase</keyword>
<reference evidence="7" key="1">
    <citation type="submission" date="2020-10" db="EMBL/GenBank/DDBJ databases">
        <authorList>
            <person name="Gilroy R."/>
        </authorList>
    </citation>
    <scope>NUCLEOTIDE SEQUENCE</scope>
    <source>
        <strain evidence="7">ChiSxjej2B14-6234</strain>
    </source>
</reference>
<evidence type="ECO:0000256" key="4">
    <source>
        <dbReference type="ARBA" id="ARBA00023239"/>
    </source>
</evidence>
<dbReference type="Pfam" id="PF07940">
    <property type="entry name" value="Hepar_II_III_C"/>
    <property type="match status" value="1"/>
</dbReference>
<evidence type="ECO:0000313" key="8">
    <source>
        <dbReference type="Proteomes" id="UP000886887"/>
    </source>
</evidence>
<dbReference type="Gene3D" id="1.50.10.100">
    <property type="entry name" value="Chondroitin AC/alginate lyase"/>
    <property type="match status" value="1"/>
</dbReference>
<dbReference type="InterPro" id="IPR008929">
    <property type="entry name" value="Chondroitin_lyas"/>
</dbReference>